<gene>
    <name evidence="1" type="ORF">J2Z66_006562</name>
</gene>
<comment type="caution">
    <text evidence="1">The sequence shown here is derived from an EMBL/GenBank/DDBJ whole genome shotgun (WGS) entry which is preliminary data.</text>
</comment>
<accession>A0ABS4J6N4</accession>
<dbReference type="Proteomes" id="UP001519287">
    <property type="component" value="Unassembled WGS sequence"/>
</dbReference>
<keyword evidence="2" id="KW-1185">Reference proteome</keyword>
<dbReference type="SUPFAM" id="SSF51735">
    <property type="entry name" value="NAD(P)-binding Rossmann-fold domains"/>
    <property type="match status" value="1"/>
</dbReference>
<reference evidence="1 2" key="1">
    <citation type="submission" date="2021-03" db="EMBL/GenBank/DDBJ databases">
        <title>Genomic Encyclopedia of Type Strains, Phase IV (KMG-IV): sequencing the most valuable type-strain genomes for metagenomic binning, comparative biology and taxonomic classification.</title>
        <authorList>
            <person name="Goeker M."/>
        </authorList>
    </citation>
    <scope>NUCLEOTIDE SEQUENCE [LARGE SCALE GENOMIC DNA]</scope>
    <source>
        <strain evidence="1 2">DSM 26048</strain>
    </source>
</reference>
<evidence type="ECO:0000313" key="2">
    <source>
        <dbReference type="Proteomes" id="UP001519287"/>
    </source>
</evidence>
<dbReference type="InterPro" id="IPR036291">
    <property type="entry name" value="NAD(P)-bd_dom_sf"/>
</dbReference>
<proteinExistence type="predicted"/>
<name>A0ABS4J6N4_9BACL</name>
<protein>
    <submittedName>
        <fullName evidence="1">Dehydrogenase</fullName>
    </submittedName>
</protein>
<evidence type="ECO:0000313" key="1">
    <source>
        <dbReference type="EMBL" id="MBP1994921.1"/>
    </source>
</evidence>
<dbReference type="Gene3D" id="3.40.50.720">
    <property type="entry name" value="NAD(P)-binding Rossmann-like Domain"/>
    <property type="match status" value="1"/>
</dbReference>
<organism evidence="1 2">
    <name type="scientific">Paenibacillus eucommiae</name>
    <dbReference type="NCBI Taxonomy" id="1355755"/>
    <lineage>
        <taxon>Bacteria</taxon>
        <taxon>Bacillati</taxon>
        <taxon>Bacillota</taxon>
        <taxon>Bacilli</taxon>
        <taxon>Bacillales</taxon>
        <taxon>Paenibacillaceae</taxon>
        <taxon>Paenibacillus</taxon>
    </lineage>
</organism>
<sequence>MINIGLIGCGLMGALHARTLHKLPGVSVKAVHNRSRERGNGRNRI</sequence>
<dbReference type="RefSeq" id="WP_209976747.1">
    <property type="nucleotide sequence ID" value="NZ_JAGGLB010000029.1"/>
</dbReference>
<dbReference type="EMBL" id="JAGGLB010000029">
    <property type="protein sequence ID" value="MBP1994921.1"/>
    <property type="molecule type" value="Genomic_DNA"/>
</dbReference>